<dbReference type="InterPro" id="IPR006623">
    <property type="entry name" value="THEG"/>
</dbReference>
<protein>
    <submittedName>
        <fullName evidence="3">Testicular haploid expressed gene protein isoform X1</fullName>
    </submittedName>
</protein>
<keyword evidence="1" id="KW-0677">Repeat</keyword>
<dbReference type="KEGG" id="pcw:110223466"/>
<evidence type="ECO:0000256" key="1">
    <source>
        <dbReference type="ARBA" id="ARBA00022737"/>
    </source>
</evidence>
<keyword evidence="2" id="KW-1185">Reference proteome</keyword>
<name>A0A6P5M915_PHACI</name>
<accession>A0A6P5M915</accession>
<dbReference type="GO" id="GO:0007283">
    <property type="term" value="P:spermatogenesis"/>
    <property type="evidence" value="ECO:0007669"/>
    <property type="project" value="TreeGrafter"/>
</dbReference>
<dbReference type="GeneID" id="110223466"/>
<dbReference type="PANTHER" id="PTHR15901">
    <property type="entry name" value="TESTICULAR HAPLOID EXPRESSED GENE PROTEIN"/>
    <property type="match status" value="1"/>
</dbReference>
<dbReference type="Proteomes" id="UP000515140">
    <property type="component" value="Unplaced"/>
</dbReference>
<dbReference type="Pfam" id="PF14912">
    <property type="entry name" value="THEG"/>
    <property type="match status" value="3"/>
</dbReference>
<dbReference type="AlphaFoldDB" id="A0A6P5M915"/>
<dbReference type="RefSeq" id="XP_020864681.1">
    <property type="nucleotide sequence ID" value="XM_021009022.1"/>
</dbReference>
<proteinExistence type="predicted"/>
<dbReference type="CTD" id="51298"/>
<organism evidence="2 3">
    <name type="scientific">Phascolarctos cinereus</name>
    <name type="common">Koala</name>
    <dbReference type="NCBI Taxonomy" id="38626"/>
    <lineage>
        <taxon>Eukaryota</taxon>
        <taxon>Metazoa</taxon>
        <taxon>Chordata</taxon>
        <taxon>Craniata</taxon>
        <taxon>Vertebrata</taxon>
        <taxon>Euteleostomi</taxon>
        <taxon>Mammalia</taxon>
        <taxon>Metatheria</taxon>
        <taxon>Diprotodontia</taxon>
        <taxon>Phascolarctidae</taxon>
        <taxon>Phascolarctos</taxon>
    </lineage>
</organism>
<dbReference type="InParanoid" id="A0A6P5M915"/>
<dbReference type="InterPro" id="IPR042401">
    <property type="entry name" value="SPMAP2-like"/>
</dbReference>
<dbReference type="PANTHER" id="PTHR15901:SF16">
    <property type="entry name" value="TESTICULAR HAPLOID EXPRESSED GENE PROTEIN"/>
    <property type="match status" value="1"/>
</dbReference>
<gene>
    <name evidence="3" type="primary">THEG</name>
</gene>
<dbReference type="SMART" id="SM00705">
    <property type="entry name" value="THEG"/>
    <property type="match status" value="6"/>
</dbReference>
<sequence length="311" mass="35497">MMKGIDPDNLSNLPCRGSLVEDFPLDDDLPLDDGITATEREIISRPWTEDDEMPDVIVTELRSWKKCHQRCSSGHHRKSRIDELAKPKVNHQIIIDRPSVYWTDKIQPDTTLSVTFPLVTPRLEELSRPKRFYSTYYNESRSTPIWPISRASLEAKASPRLKVLAYPKIRNNIWVIDSSVIQVSKAAQLAQARPRTLELAAPRNKTVSSTELYIAQKSKQRPPDFDRIHSLAMPKMLATNYTYDKPCSWVISDGTKNAMASKRILYLAKPKERKDCNEGHDPYCISVAALRAEPSPRVYELAIPKRVATKI</sequence>
<evidence type="ECO:0000313" key="2">
    <source>
        <dbReference type="Proteomes" id="UP000515140"/>
    </source>
</evidence>
<reference evidence="3" key="1">
    <citation type="submission" date="2025-08" db="UniProtKB">
        <authorList>
            <consortium name="RefSeq"/>
        </authorList>
    </citation>
    <scope>IDENTIFICATION</scope>
    <source>
        <tissue evidence="3">Spleen</tissue>
    </source>
</reference>
<evidence type="ECO:0000313" key="3">
    <source>
        <dbReference type="RefSeq" id="XP_020864681.1"/>
    </source>
</evidence>